<evidence type="ECO:0008006" key="4">
    <source>
        <dbReference type="Google" id="ProtNLM"/>
    </source>
</evidence>
<evidence type="ECO:0000313" key="3">
    <source>
        <dbReference type="Proteomes" id="UP000755551"/>
    </source>
</evidence>
<evidence type="ECO:0000313" key="2">
    <source>
        <dbReference type="EMBL" id="MBV0934149.1"/>
    </source>
</evidence>
<keyword evidence="3" id="KW-1185">Reference proteome</keyword>
<protein>
    <recommendedName>
        <fullName evidence="4">Ribbon-helix-helix protein CopG domain-containing protein</fullName>
    </recommendedName>
</protein>
<evidence type="ECO:0000256" key="1">
    <source>
        <dbReference type="SAM" id="MobiDB-lite"/>
    </source>
</evidence>
<reference evidence="2 3" key="1">
    <citation type="submission" date="2021-06" db="EMBL/GenBank/DDBJ databases">
        <title>Bacterium isolated from marine sediment.</title>
        <authorList>
            <person name="Zhu K.-L."/>
            <person name="Du Z.-J."/>
            <person name="Liang Q.-Y."/>
        </authorList>
    </citation>
    <scope>NUCLEOTIDE SEQUENCE [LARGE SCALE GENOMIC DNA]</scope>
    <source>
        <strain evidence="2 3">A346</strain>
    </source>
</reference>
<proteinExistence type="predicted"/>
<dbReference type="EMBL" id="JAHQZT010000017">
    <property type="protein sequence ID" value="MBV0934149.1"/>
    <property type="molecule type" value="Genomic_DNA"/>
</dbReference>
<gene>
    <name evidence="2" type="ORF">KTN04_12450</name>
</gene>
<accession>A0ABS6MCX3</accession>
<sequence>MKKRRITRAQPASEISNQVGSKAGQKSERKSVMLPSRTVHLLQSTLEEKGMHSRQRSQLINSYMDTLFTSKSLPDIVMLALLDYTDAGQSDAQQIQVIVSADNMAKITDVQRRYSENEFDYLFEPDEEPPLPKDPPAISTLLRIAINDQLFEI</sequence>
<feature type="region of interest" description="Disordered" evidence="1">
    <location>
        <begin position="1"/>
        <end position="31"/>
    </location>
</feature>
<name>A0ABS6MCX3_9GAMM</name>
<organism evidence="2 3">
    <name type="scientific">Marinobacterium weihaiense</name>
    <dbReference type="NCBI Taxonomy" id="2851016"/>
    <lineage>
        <taxon>Bacteria</taxon>
        <taxon>Pseudomonadati</taxon>
        <taxon>Pseudomonadota</taxon>
        <taxon>Gammaproteobacteria</taxon>
        <taxon>Oceanospirillales</taxon>
        <taxon>Oceanospirillaceae</taxon>
        <taxon>Marinobacterium</taxon>
    </lineage>
</organism>
<dbReference type="RefSeq" id="WP_217335556.1">
    <property type="nucleotide sequence ID" value="NZ_JAHQZT010000017.1"/>
</dbReference>
<comment type="caution">
    <text evidence="2">The sequence shown here is derived from an EMBL/GenBank/DDBJ whole genome shotgun (WGS) entry which is preliminary data.</text>
</comment>
<dbReference type="Proteomes" id="UP000755551">
    <property type="component" value="Unassembled WGS sequence"/>
</dbReference>